<proteinExistence type="predicted"/>
<evidence type="ECO:0000256" key="1">
    <source>
        <dbReference type="SAM" id="MobiDB-lite"/>
    </source>
</evidence>
<accession>A0AAU8N2F5</accession>
<protein>
    <submittedName>
        <fullName evidence="2">Uncharacterized protein</fullName>
    </submittedName>
</protein>
<sequence>MERYRVRTDKASGIVNDPDDWSREVGDPRYILSPIERLTAVSLRTQRISNSLPPLGETTEK</sequence>
<gene>
    <name evidence="2" type="ORF">ABXS69_01070</name>
</gene>
<reference evidence="2" key="1">
    <citation type="submission" date="2024-05" db="EMBL/GenBank/DDBJ databases">
        <title>Draft genome assemblies of 36 bacteria isolated from hibernating arctic ground squirrels.</title>
        <authorList>
            <person name="McKee H."/>
            <person name="Mullen L."/>
            <person name="Drown D.M."/>
            <person name="Duddleston K.N."/>
        </authorList>
    </citation>
    <scope>NUCLEOTIDE SEQUENCE</scope>
    <source>
        <strain evidence="2">AR004</strain>
    </source>
</reference>
<dbReference type="EMBL" id="CP159989">
    <property type="protein sequence ID" value="XCP82543.1"/>
    <property type="molecule type" value="Genomic_DNA"/>
</dbReference>
<dbReference type="RefSeq" id="WP_366180783.1">
    <property type="nucleotide sequence ID" value="NZ_CP159989.1"/>
</dbReference>
<name>A0AAU8N2F5_9ACTO</name>
<organism evidence="2">
    <name type="scientific">Actinomyces timonensis</name>
    <dbReference type="NCBI Taxonomy" id="1288391"/>
    <lineage>
        <taxon>Bacteria</taxon>
        <taxon>Bacillati</taxon>
        <taxon>Actinomycetota</taxon>
        <taxon>Actinomycetes</taxon>
        <taxon>Actinomycetales</taxon>
        <taxon>Actinomycetaceae</taxon>
        <taxon>Actinomyces</taxon>
    </lineage>
</organism>
<evidence type="ECO:0000313" key="2">
    <source>
        <dbReference type="EMBL" id="XCP82543.1"/>
    </source>
</evidence>
<feature type="region of interest" description="Disordered" evidence="1">
    <location>
        <begin position="1"/>
        <end position="20"/>
    </location>
</feature>
<feature type="compositionally biased region" description="Basic and acidic residues" evidence="1">
    <location>
        <begin position="1"/>
        <end position="10"/>
    </location>
</feature>
<dbReference type="AlphaFoldDB" id="A0AAU8N2F5"/>